<feature type="domain" description="Ig-like" evidence="5">
    <location>
        <begin position="846"/>
        <end position="924"/>
    </location>
</feature>
<name>A0A3B1JHQ3_ASTMX</name>
<dbReference type="InterPro" id="IPR036179">
    <property type="entry name" value="Ig-like_dom_sf"/>
</dbReference>
<keyword evidence="2" id="KW-0393">Immunoglobulin domain</keyword>
<evidence type="ECO:0000256" key="2">
    <source>
        <dbReference type="ARBA" id="ARBA00023319"/>
    </source>
</evidence>
<dbReference type="InterPro" id="IPR013768">
    <property type="entry name" value="ICAM_N"/>
</dbReference>
<dbReference type="CDD" id="cd00096">
    <property type="entry name" value="Ig"/>
    <property type="match status" value="2"/>
</dbReference>
<dbReference type="PANTHER" id="PTHR13771">
    <property type="entry name" value="INTERCELLULAR ADHESION MOLECULE"/>
    <property type="match status" value="1"/>
</dbReference>
<dbReference type="Bgee" id="ENSAMXG00000036617">
    <property type="expression patterns" value="Expressed in pharyngeal gill and 12 other cell types or tissues"/>
</dbReference>
<dbReference type="SMART" id="SM00409">
    <property type="entry name" value="IG"/>
    <property type="match status" value="8"/>
</dbReference>
<evidence type="ECO:0000256" key="1">
    <source>
        <dbReference type="ARBA" id="ARBA00023157"/>
    </source>
</evidence>
<accession>A0A3B1JHQ3</accession>
<dbReference type="GO" id="GO:0007155">
    <property type="term" value="P:cell adhesion"/>
    <property type="evidence" value="ECO:0007669"/>
    <property type="project" value="InterPro"/>
</dbReference>
<dbReference type="InterPro" id="IPR007110">
    <property type="entry name" value="Ig-like_dom"/>
</dbReference>
<dbReference type="InterPro" id="IPR003599">
    <property type="entry name" value="Ig_sub"/>
</dbReference>
<keyword evidence="3" id="KW-0472">Membrane</keyword>
<dbReference type="Ensembl" id="ENSAMXT00000041843.1">
    <property type="protein sequence ID" value="ENSAMXP00000041863.1"/>
    <property type="gene ID" value="ENSAMXG00000036617.1"/>
</dbReference>
<dbReference type="InterPro" id="IPR047012">
    <property type="entry name" value="ICAM_VCAM"/>
</dbReference>
<feature type="domain" description="Ig-like" evidence="5">
    <location>
        <begin position="489"/>
        <end position="567"/>
    </location>
</feature>
<dbReference type="Pfam" id="PF07679">
    <property type="entry name" value="I-set"/>
    <property type="match status" value="3"/>
</dbReference>
<keyword evidence="3" id="KW-0812">Transmembrane</keyword>
<dbReference type="FunFam" id="2.60.40.10:FF:000032">
    <property type="entry name" value="palladin isoform X1"/>
    <property type="match status" value="3"/>
</dbReference>
<keyword evidence="3" id="KW-1133">Transmembrane helix</keyword>
<sequence>MLRLLLLKLMGLMLVGLVKGDLCPITLHPAEVVVEYGASASANCSTSNPHEGMGWEAFQGPVHETNDVQFIIWSVDNIEEWDITPFCYINKTDDDQCTVSLPVTVYKIPGGVSISTVGHTGPMTEGRQYDLQCDIQNVAPVGNVTVKWYKGDTQVGNTTFSESSKTPDKLLATLQISPSRDDDGAQYRCEAELNLGPKGPQPPPAVMSDPLNITVKYCPITLHPAEVVVEYGASASANCSTSMPHKAMGWEASQGQLDMMENVQFITWSVKSIEEWDIAPFCFITQEADQCQVSLPVTVYKIPDGVSISIVGHTGPMTEGQQYELQCAIQNVAPVGNVTVKWYKGDTQVENTTFSESSKTPDNLLTTLQISPSRVDDGAQYRCKAELNLGPKGPQPPPAVMSDPLTTTVRYKPVSACSNWSPVINTTLDSYPFPFVGNPPPRLTWYFRGSKVDPTKQLGKHDSGQYLYTAINTVHMGSCLLNITVEYGPEIAPGDDSAEVNRGLNVSLTCKADGNPKPVLRWSFNNQPMATGKGEATLTISRAKVTDSGEYLCTAANKIGTQTKRVSLVVKDICPITLRPSEVLVKYGDSVSAICSTSITHEGMGWEASQGQVNETNDVQFITWSVDSLEKWDVSPSCYINLIDDNQCRVHLNVTIYKIPDSVSISIVGETGPVVEGRQYELQCDIQNVAPVEFLTVKWYKRETLVGNLTFTDSETTPKNKVATLQISPSRDDGGAQYTCEAELDLGPEGPQPLPAVMSDPLNITVHYKPEIICSDWSPVSNTPLSSCPFPVMGNPTPELSWLQRGSLVESTKRLRKDDSGQYQYIATNSIGRATCVTNITVKYAPEFVSREDPVEVDRGMHTSLFCKAEGDPVPEVSWSFENITKATGIGQTTLNISGARPADGGEYTCTATNTFGSKTRRVSLVVDNCPITLHPAEVVVEHGASASANCSTSMPQKGMGWEASQGQLDMMENVQFITWSVMSIEEWDIAPFCYMTLHEADQCQVSLPVTVYKIPDGVWVSIVGHTGPMTEERQYELQCDIQNVAPVGNVTVKWYKGDTQVENTTFSESSKTPDKLLATLQISPSRDDDGAQYRCEAELNLGPKGPQTPPAVMSDPLNITVLYKPVSACSNWSPVINTTLDSYPFPFVGNPPPRHTWYFRGSKVDPTKQLGKHDSGEYLYTAINTVHIVSCSLNITVEYGPTFDCLKNYKWREHSLFSHNCTALASPVATVSWIKDGENVKPPRNLTRRDNASYIIRAKNKYGTVDHHLYLNVLYAPVITLEEESVAVYEGNAVSLLCKAEGNPEPEVIWRFNNQIKLTGKREAILNISGVTAADSGVYTCTAKNELGSQERRVEVLVAVKENTIQIVPIIIVLVLIIIILICILVFLKKRRMRRYNVTAANGVNMSLLGNGKSK</sequence>
<dbReference type="GeneTree" id="ENSGT00940000159005"/>
<evidence type="ECO:0000256" key="3">
    <source>
        <dbReference type="SAM" id="Phobius"/>
    </source>
</evidence>
<feature type="signal peptide" evidence="4">
    <location>
        <begin position="1"/>
        <end position="20"/>
    </location>
</feature>
<reference evidence="6" key="4">
    <citation type="submission" date="2025-09" db="UniProtKB">
        <authorList>
            <consortium name="Ensembl"/>
        </authorList>
    </citation>
    <scope>IDENTIFICATION</scope>
</reference>
<dbReference type="GO" id="GO:0005178">
    <property type="term" value="F:integrin binding"/>
    <property type="evidence" value="ECO:0007669"/>
    <property type="project" value="InterPro"/>
</dbReference>
<organism evidence="6 7">
    <name type="scientific">Astyanax mexicanus</name>
    <name type="common">Blind cave fish</name>
    <name type="synonym">Astyanax fasciatus mexicanus</name>
    <dbReference type="NCBI Taxonomy" id="7994"/>
    <lineage>
        <taxon>Eukaryota</taxon>
        <taxon>Metazoa</taxon>
        <taxon>Chordata</taxon>
        <taxon>Craniata</taxon>
        <taxon>Vertebrata</taxon>
        <taxon>Euteleostomi</taxon>
        <taxon>Actinopterygii</taxon>
        <taxon>Neopterygii</taxon>
        <taxon>Teleostei</taxon>
        <taxon>Ostariophysi</taxon>
        <taxon>Characiformes</taxon>
        <taxon>Characoidei</taxon>
        <taxon>Acestrorhamphidae</taxon>
        <taxon>Acestrorhamphinae</taxon>
        <taxon>Astyanax</taxon>
    </lineage>
</organism>
<reference evidence="6" key="3">
    <citation type="submission" date="2025-08" db="UniProtKB">
        <authorList>
            <consortium name="Ensembl"/>
        </authorList>
    </citation>
    <scope>IDENTIFICATION</scope>
</reference>
<proteinExistence type="predicted"/>
<feature type="domain" description="Ig-like" evidence="5">
    <location>
        <begin position="1016"/>
        <end position="1115"/>
    </location>
</feature>
<feature type="chain" id="PRO_5017233393" description="Ig-like domain-containing protein" evidence="4">
    <location>
        <begin position="21"/>
        <end position="1416"/>
    </location>
</feature>
<dbReference type="SUPFAM" id="SSF48726">
    <property type="entry name" value="Immunoglobulin"/>
    <property type="match status" value="13"/>
</dbReference>
<evidence type="ECO:0000256" key="4">
    <source>
        <dbReference type="SAM" id="SignalP"/>
    </source>
</evidence>
<dbReference type="Gene3D" id="2.60.40.10">
    <property type="entry name" value="Immunoglobulins"/>
    <property type="match status" value="13"/>
</dbReference>
<dbReference type="Pfam" id="PF07654">
    <property type="entry name" value="C1-set"/>
    <property type="match status" value="1"/>
</dbReference>
<dbReference type="Pfam" id="PF13927">
    <property type="entry name" value="Ig_3"/>
    <property type="match status" value="1"/>
</dbReference>
<keyword evidence="1" id="KW-1015">Disulfide bond</keyword>
<dbReference type="InterPro" id="IPR013783">
    <property type="entry name" value="Ig-like_fold"/>
</dbReference>
<dbReference type="InParanoid" id="A0A3B1JHQ3"/>
<keyword evidence="4" id="KW-0732">Signal</keyword>
<reference evidence="7" key="1">
    <citation type="submission" date="2013-03" db="EMBL/GenBank/DDBJ databases">
        <authorList>
            <person name="Jeffery W."/>
            <person name="Warren W."/>
            <person name="Wilson R.K."/>
        </authorList>
    </citation>
    <scope>NUCLEOTIDE SEQUENCE</scope>
    <source>
        <strain evidence="7">female</strain>
    </source>
</reference>
<feature type="domain" description="Ig-like" evidence="5">
    <location>
        <begin position="303"/>
        <end position="386"/>
    </location>
</feature>
<feature type="transmembrane region" description="Helical" evidence="3">
    <location>
        <begin position="1368"/>
        <end position="1389"/>
    </location>
</feature>
<dbReference type="InterPro" id="IPR003597">
    <property type="entry name" value="Ig_C1-set"/>
</dbReference>
<dbReference type="Pfam" id="PF03921">
    <property type="entry name" value="ICAM_N"/>
    <property type="match status" value="3"/>
</dbReference>
<feature type="domain" description="Ig-like" evidence="5">
    <location>
        <begin position="660"/>
        <end position="743"/>
    </location>
</feature>
<dbReference type="SMART" id="SM00408">
    <property type="entry name" value="IGc2"/>
    <property type="match status" value="8"/>
</dbReference>
<feature type="domain" description="Ig-like" evidence="5">
    <location>
        <begin position="1278"/>
        <end position="1356"/>
    </location>
</feature>
<dbReference type="InterPro" id="IPR003598">
    <property type="entry name" value="Ig_sub2"/>
</dbReference>
<dbReference type="InterPro" id="IPR013098">
    <property type="entry name" value="Ig_I-set"/>
</dbReference>
<keyword evidence="7" id="KW-1185">Reference proteome</keyword>
<evidence type="ECO:0000313" key="7">
    <source>
        <dbReference type="Proteomes" id="UP000018467"/>
    </source>
</evidence>
<dbReference type="Proteomes" id="UP000018467">
    <property type="component" value="Unassembled WGS sequence"/>
</dbReference>
<feature type="domain" description="Ig-like" evidence="5">
    <location>
        <begin position="109"/>
        <end position="192"/>
    </location>
</feature>
<dbReference type="PROSITE" id="PS50835">
    <property type="entry name" value="IG_LIKE"/>
    <property type="match status" value="7"/>
</dbReference>
<dbReference type="PANTHER" id="PTHR13771:SF9">
    <property type="entry name" value="INTERCELLULAR ADHESION MOLECULE 5"/>
    <property type="match status" value="1"/>
</dbReference>
<evidence type="ECO:0000259" key="5">
    <source>
        <dbReference type="PROSITE" id="PS50835"/>
    </source>
</evidence>
<reference evidence="7" key="2">
    <citation type="journal article" date="2014" name="Nat. Commun.">
        <title>The cavefish genome reveals candidate genes for eye loss.</title>
        <authorList>
            <person name="McGaugh S.E."/>
            <person name="Gross J.B."/>
            <person name="Aken B."/>
            <person name="Blin M."/>
            <person name="Borowsky R."/>
            <person name="Chalopin D."/>
            <person name="Hinaux H."/>
            <person name="Jeffery W.R."/>
            <person name="Keene A."/>
            <person name="Ma L."/>
            <person name="Minx P."/>
            <person name="Murphy D."/>
            <person name="O'Quin K.E."/>
            <person name="Retaux S."/>
            <person name="Rohner N."/>
            <person name="Searle S.M."/>
            <person name="Stahl B.A."/>
            <person name="Tabin C."/>
            <person name="Volff J.N."/>
            <person name="Yoshizawa M."/>
            <person name="Warren W.C."/>
        </authorList>
    </citation>
    <scope>NUCLEOTIDE SEQUENCE [LARGE SCALE GENOMIC DNA]</scope>
    <source>
        <strain evidence="7">female</strain>
    </source>
</reference>
<evidence type="ECO:0000313" key="6">
    <source>
        <dbReference type="Ensembl" id="ENSAMXP00000041863.1"/>
    </source>
</evidence>
<protein>
    <recommendedName>
        <fullName evidence="5">Ig-like domain-containing protein</fullName>
    </recommendedName>
</protein>